<dbReference type="EMBL" id="CH473972">
    <property type="protein sequence ID" value="EDL92315.1"/>
    <property type="molecule type" value="Genomic_DNA"/>
</dbReference>
<dbReference type="GeneID" id="498933"/>
<organism evidence="2 3">
    <name type="scientific">Rattus norvegicus</name>
    <name type="common">Rat</name>
    <dbReference type="NCBI Taxonomy" id="10116"/>
    <lineage>
        <taxon>Eukaryota</taxon>
        <taxon>Metazoa</taxon>
        <taxon>Chordata</taxon>
        <taxon>Craniata</taxon>
        <taxon>Vertebrata</taxon>
        <taxon>Euteleostomi</taxon>
        <taxon>Mammalia</taxon>
        <taxon>Eutheria</taxon>
        <taxon>Euarchontoglires</taxon>
        <taxon>Glires</taxon>
        <taxon>Rodentia</taxon>
        <taxon>Myomorpha</taxon>
        <taxon>Muroidea</taxon>
        <taxon>Muridae</taxon>
        <taxon>Murinae</taxon>
        <taxon>Rattus</taxon>
    </lineage>
</organism>
<evidence type="ECO:0000313" key="2">
    <source>
        <dbReference type="EMBL" id="EDL92315.1"/>
    </source>
</evidence>
<dbReference type="OMA" id="WDSESKV"/>
<evidence type="ECO:0000313" key="3">
    <source>
        <dbReference type="Proteomes" id="UP000234681"/>
    </source>
</evidence>
<feature type="compositionally biased region" description="Polar residues" evidence="1">
    <location>
        <begin position="127"/>
        <end position="136"/>
    </location>
</feature>
<evidence type="ECO:0000313" key="4">
    <source>
        <dbReference type="RGD" id="1561806"/>
    </source>
</evidence>
<dbReference type="Proteomes" id="UP000234681">
    <property type="component" value="Chromosome 19"/>
</dbReference>
<feature type="region of interest" description="Disordered" evidence="1">
    <location>
        <begin position="91"/>
        <end position="115"/>
    </location>
</feature>
<dbReference type="Pfam" id="PF15849">
    <property type="entry name" value="DUF4722"/>
    <property type="match status" value="1"/>
</dbReference>
<dbReference type="InterPro" id="IPR031708">
    <property type="entry name" value="DUF4722"/>
</dbReference>
<protein>
    <submittedName>
        <fullName evidence="2">LOC498933</fullName>
    </submittedName>
</protein>
<proteinExistence type="predicted"/>
<dbReference type="AlphaFoldDB" id="A6IYI7"/>
<dbReference type="SMR" id="A6IYI7"/>
<feature type="region of interest" description="Disordered" evidence="1">
    <location>
        <begin position="127"/>
        <end position="156"/>
    </location>
</feature>
<dbReference type="OrthoDB" id="9972253at2759"/>
<reference evidence="3" key="1">
    <citation type="submission" date="2005-09" db="EMBL/GenBank/DDBJ databases">
        <authorList>
            <person name="Mural R.J."/>
            <person name="Li P.W."/>
            <person name="Adams M.D."/>
            <person name="Amanatides P.G."/>
            <person name="Baden-Tillson H."/>
            <person name="Barnstead M."/>
            <person name="Chin S.H."/>
            <person name="Dew I."/>
            <person name="Evans C.A."/>
            <person name="Ferriera S."/>
            <person name="Flanigan M."/>
            <person name="Fosler C."/>
            <person name="Glodek A."/>
            <person name="Gu Z."/>
            <person name="Holt R.A."/>
            <person name="Jennings D."/>
            <person name="Kraft C.L."/>
            <person name="Lu F."/>
            <person name="Nguyen T."/>
            <person name="Nusskern D.R."/>
            <person name="Pfannkoch C.M."/>
            <person name="Sitter C."/>
            <person name="Sutton G.G."/>
            <person name="Venter J.C."/>
            <person name="Wang Z."/>
            <person name="Woodage T."/>
            <person name="Zheng X.H."/>
            <person name="Zhong F."/>
        </authorList>
    </citation>
    <scope>NUCLEOTIDE SEQUENCE [LARGE SCALE GENOMIC DNA]</scope>
    <source>
        <strain>BN</strain>
        <strain evidence="3">Sprague-Dawley</strain>
    </source>
</reference>
<accession>A6IYI7</accession>
<evidence type="ECO:0000256" key="1">
    <source>
        <dbReference type="SAM" id="MobiDB-lite"/>
    </source>
</evidence>
<dbReference type="CTD" id="498933"/>
<dbReference type="KEGG" id="rno:498933"/>
<gene>
    <name evidence="4" type="primary">C19h4orf51</name>
    <name evidence="2" type="synonym">LOC498933</name>
    <name evidence="2" type="ORF">rCG_51344</name>
</gene>
<sequence length="208" mass="23623">MSHFLYLAPEIQLPFSPLTSTEFELIRRKARELWQNEARWSTSSVTTYSGSYREKQLDEASCHRLAQRFGQPHFEYKPAPLPGGSAYNALPGQAGSQEAADGKGRLPDITSPSQDSTLNIKHKVAHQSWSSGTSRPTCLAYRPRHLSPSSKPKRPGFELLMSYRNRGRKLLRQLQRQWDYENKLGSSDDSDTDRFSSVTSGSSRRKFK</sequence>
<dbReference type="RGD" id="1561806">
    <property type="gene designation" value="C19h4orf51"/>
</dbReference>
<feature type="region of interest" description="Disordered" evidence="1">
    <location>
        <begin position="182"/>
        <end position="208"/>
    </location>
</feature>
<dbReference type="RefSeq" id="NP_001020935.1">
    <property type="nucleotide sequence ID" value="NM_001025764.2"/>
</dbReference>
<name>A6IYI7_RAT</name>